<sequence length="271" mass="31303">MEQTSDLEKIKNRFEIEERILAVLREKEDIEKFNTLRSKEIINKEDRLKSTEKREEYWNQLVQQFGTKFYILKLSISSISSSLILVAFEAILGLLLFTIQKTSIIKSLLYFINSKVLVFVFDESLKLTSSLLLFKLVATEPYSCSIKSPKVILGYIQQFIAKHFPHLSTMNNQQSTSNNSDMIRLAELLAEVASISASNKQDFDFIDKPQKYDGSRDAHVIDAWIQSIDDYSNLKDYSSDKKCQLAIALLSGSARIWFSNLREMFYMKINS</sequence>
<protein>
    <submittedName>
        <fullName evidence="2">Uncharacterized protein</fullName>
    </submittedName>
</protein>
<dbReference type="Proteomes" id="UP001473302">
    <property type="component" value="Unassembled WGS sequence"/>
</dbReference>
<name>A0ABP9ZCG2_9FUNG</name>
<reference evidence="2 3" key="1">
    <citation type="submission" date="2024-04" db="EMBL/GenBank/DDBJ databases">
        <title>genome sequences of Mucor flavus KT1a and Helicostylum pulchrum KT1b strains isolated from the surface of a dry-aged beef.</title>
        <authorList>
            <person name="Toyotome T."/>
            <person name="Hosono M."/>
            <person name="Torimaru M."/>
            <person name="Fukuda K."/>
            <person name="Mikami N."/>
        </authorList>
    </citation>
    <scope>NUCLEOTIDE SEQUENCE [LARGE SCALE GENOMIC DNA]</scope>
    <source>
        <strain evidence="2 3">KT1a</strain>
    </source>
</reference>
<keyword evidence="1" id="KW-0472">Membrane</keyword>
<organism evidence="2 3">
    <name type="scientific">Mucor flavus</name>
    <dbReference type="NCBI Taxonomy" id="439312"/>
    <lineage>
        <taxon>Eukaryota</taxon>
        <taxon>Fungi</taxon>
        <taxon>Fungi incertae sedis</taxon>
        <taxon>Mucoromycota</taxon>
        <taxon>Mucoromycotina</taxon>
        <taxon>Mucoromycetes</taxon>
        <taxon>Mucorales</taxon>
        <taxon>Mucorineae</taxon>
        <taxon>Mucoraceae</taxon>
        <taxon>Mucor</taxon>
    </lineage>
</organism>
<keyword evidence="3" id="KW-1185">Reference proteome</keyword>
<evidence type="ECO:0000313" key="2">
    <source>
        <dbReference type="EMBL" id="GAA5816766.1"/>
    </source>
</evidence>
<feature type="transmembrane region" description="Helical" evidence="1">
    <location>
        <begin position="79"/>
        <end position="99"/>
    </location>
</feature>
<keyword evidence="1" id="KW-0812">Transmembrane</keyword>
<evidence type="ECO:0000313" key="3">
    <source>
        <dbReference type="Proteomes" id="UP001473302"/>
    </source>
</evidence>
<gene>
    <name evidence="2" type="ORF">MFLAVUS_010298</name>
</gene>
<comment type="caution">
    <text evidence="2">The sequence shown here is derived from an EMBL/GenBank/DDBJ whole genome shotgun (WGS) entry which is preliminary data.</text>
</comment>
<proteinExistence type="predicted"/>
<evidence type="ECO:0000256" key="1">
    <source>
        <dbReference type="SAM" id="Phobius"/>
    </source>
</evidence>
<accession>A0ABP9ZCG2</accession>
<keyword evidence="1" id="KW-1133">Transmembrane helix</keyword>
<dbReference type="EMBL" id="BAABUK010000034">
    <property type="protein sequence ID" value="GAA5816766.1"/>
    <property type="molecule type" value="Genomic_DNA"/>
</dbReference>